<dbReference type="AlphaFoldDB" id="A0AAD4GR00"/>
<organism evidence="2 3">
    <name type="scientific">Aspergillus nanangensis</name>
    <dbReference type="NCBI Taxonomy" id="2582783"/>
    <lineage>
        <taxon>Eukaryota</taxon>
        <taxon>Fungi</taxon>
        <taxon>Dikarya</taxon>
        <taxon>Ascomycota</taxon>
        <taxon>Pezizomycotina</taxon>
        <taxon>Eurotiomycetes</taxon>
        <taxon>Eurotiomycetidae</taxon>
        <taxon>Eurotiales</taxon>
        <taxon>Aspergillaceae</taxon>
        <taxon>Aspergillus</taxon>
        <taxon>Aspergillus subgen. Circumdati</taxon>
    </lineage>
</organism>
<comment type="caution">
    <text evidence="2">The sequence shown here is derived from an EMBL/GenBank/DDBJ whole genome shotgun (WGS) entry which is preliminary data.</text>
</comment>
<feature type="region of interest" description="Disordered" evidence="1">
    <location>
        <begin position="1"/>
        <end position="127"/>
    </location>
</feature>
<reference evidence="2" key="1">
    <citation type="journal article" date="2019" name="Beilstein J. Org. Chem.">
        <title>Nanangenines: drimane sesquiterpenoids as the dominant metabolite cohort of a novel Australian fungus, Aspergillus nanangensis.</title>
        <authorList>
            <person name="Lacey H.J."/>
            <person name="Gilchrist C.L.M."/>
            <person name="Crombie A."/>
            <person name="Kalaitzis J.A."/>
            <person name="Vuong D."/>
            <person name="Rutledge P.J."/>
            <person name="Turner P."/>
            <person name="Pitt J.I."/>
            <person name="Lacey E."/>
            <person name="Chooi Y.H."/>
            <person name="Piggott A.M."/>
        </authorList>
    </citation>
    <scope>NUCLEOTIDE SEQUENCE</scope>
    <source>
        <strain evidence="2">MST-FP2251</strain>
    </source>
</reference>
<accession>A0AAD4GR00</accession>
<feature type="compositionally biased region" description="Basic and acidic residues" evidence="1">
    <location>
        <begin position="73"/>
        <end position="85"/>
    </location>
</feature>
<gene>
    <name evidence="2" type="ORF">FE257_012073</name>
</gene>
<protein>
    <submittedName>
        <fullName evidence="2">Uncharacterized protein</fullName>
    </submittedName>
</protein>
<name>A0AAD4GR00_ASPNN</name>
<sequence>MFGFPTKRPREHEDPVELDSNAVHERKKHRPLTLHTDPNSLWKPSLSDSHAPSPEFILPILTPVESSDDDDGDNKRMCNDLEACKSPRNNLPDAAPSPMDIDLSHESLPSDGLQPWAPSGQDDKVLQPSPISHNLINQSLTLNEQHPETSINIPTSEDPIPTASVQNPAQGQQYTTYEHSQRLPSPVSEGEDIPTNLSLTINYLGHASHSNVDPLPADGPTLNLEQPSATLLGQDQRSTPYRKLGPSKKKKASVAMGFRADCEKCRRKIPGHYSHIIRT</sequence>
<evidence type="ECO:0000313" key="3">
    <source>
        <dbReference type="Proteomes" id="UP001194746"/>
    </source>
</evidence>
<keyword evidence="3" id="KW-1185">Reference proteome</keyword>
<evidence type="ECO:0000313" key="2">
    <source>
        <dbReference type="EMBL" id="KAF9886017.1"/>
    </source>
</evidence>
<evidence type="ECO:0000256" key="1">
    <source>
        <dbReference type="SAM" id="MobiDB-lite"/>
    </source>
</evidence>
<proteinExistence type="predicted"/>
<dbReference type="EMBL" id="VCAU01000084">
    <property type="protein sequence ID" value="KAF9886017.1"/>
    <property type="molecule type" value="Genomic_DNA"/>
</dbReference>
<dbReference type="Proteomes" id="UP001194746">
    <property type="component" value="Unassembled WGS sequence"/>
</dbReference>
<reference evidence="2" key="2">
    <citation type="submission" date="2020-02" db="EMBL/GenBank/DDBJ databases">
        <authorList>
            <person name="Gilchrist C.L.M."/>
            <person name="Chooi Y.-H."/>
        </authorList>
    </citation>
    <scope>NUCLEOTIDE SEQUENCE</scope>
    <source>
        <strain evidence="2">MST-FP2251</strain>
    </source>
</reference>